<gene>
    <name evidence="2" type="ORF">EV666_112118</name>
</gene>
<dbReference type="RefSeq" id="WP_132009042.1">
    <property type="nucleotide sequence ID" value="NZ_JBHUNN010000002.1"/>
</dbReference>
<protein>
    <recommendedName>
        <fullName evidence="4">DUF2239 family protein</fullName>
    </recommendedName>
</protein>
<keyword evidence="3" id="KW-1185">Reference proteome</keyword>
<evidence type="ECO:0000256" key="1">
    <source>
        <dbReference type="SAM" id="MobiDB-lite"/>
    </source>
</evidence>
<sequence>MTDDSENACTAFAGSHLLCAGPLPEVAARVRAAWRTNPAETVLTFSDSTGKLVDIDPRGDGDMAGDAPKRGRGRPKLGVEPREVTLLPRHWDWLGQQPGGASAALRRLVDAARRQAGAGDDARARREAAYAFMNAMAGDLPGYEEAIRALFAGDDAGLRTRVSAWPADIAAHALRLAGHGAVSAP</sequence>
<dbReference type="Proteomes" id="UP000294881">
    <property type="component" value="Unassembled WGS sequence"/>
</dbReference>
<organism evidence="2 3">
    <name type="scientific">Camelimonas lactis</name>
    <dbReference type="NCBI Taxonomy" id="659006"/>
    <lineage>
        <taxon>Bacteria</taxon>
        <taxon>Pseudomonadati</taxon>
        <taxon>Pseudomonadota</taxon>
        <taxon>Alphaproteobacteria</taxon>
        <taxon>Hyphomicrobiales</taxon>
        <taxon>Chelatococcaceae</taxon>
        <taxon>Camelimonas</taxon>
    </lineage>
</organism>
<dbReference type="AlphaFoldDB" id="A0A4R2GSV0"/>
<comment type="caution">
    <text evidence="2">The sequence shown here is derived from an EMBL/GenBank/DDBJ whole genome shotgun (WGS) entry which is preliminary data.</text>
</comment>
<reference evidence="2 3" key="1">
    <citation type="submission" date="2019-03" db="EMBL/GenBank/DDBJ databases">
        <title>Genomic Encyclopedia of Type Strains, Phase IV (KMG-IV): sequencing the most valuable type-strain genomes for metagenomic binning, comparative biology and taxonomic classification.</title>
        <authorList>
            <person name="Goeker M."/>
        </authorList>
    </citation>
    <scope>NUCLEOTIDE SEQUENCE [LARGE SCALE GENOMIC DNA]</scope>
    <source>
        <strain evidence="2 3">DSM 22958</strain>
    </source>
</reference>
<accession>A0A4R2GSV0</accession>
<dbReference type="InterPro" id="IPR018715">
    <property type="entry name" value="DUF2239"/>
</dbReference>
<proteinExistence type="predicted"/>
<dbReference type="OrthoDB" id="282960at2"/>
<evidence type="ECO:0000313" key="3">
    <source>
        <dbReference type="Proteomes" id="UP000294881"/>
    </source>
</evidence>
<evidence type="ECO:0008006" key="4">
    <source>
        <dbReference type="Google" id="ProtNLM"/>
    </source>
</evidence>
<dbReference type="EMBL" id="SLWL01000012">
    <property type="protein sequence ID" value="TCO11530.1"/>
    <property type="molecule type" value="Genomic_DNA"/>
</dbReference>
<name>A0A4R2GSV0_9HYPH</name>
<dbReference type="Pfam" id="PF09998">
    <property type="entry name" value="DUF2239"/>
    <property type="match status" value="1"/>
</dbReference>
<evidence type="ECO:0000313" key="2">
    <source>
        <dbReference type="EMBL" id="TCO11530.1"/>
    </source>
</evidence>
<feature type="region of interest" description="Disordered" evidence="1">
    <location>
        <begin position="50"/>
        <end position="77"/>
    </location>
</feature>